<evidence type="ECO:0000313" key="2">
    <source>
        <dbReference type="Proteomes" id="UP001589590"/>
    </source>
</evidence>
<organism evidence="1 2">
    <name type="scientific">Algibacter miyuki</name>
    <dbReference type="NCBI Taxonomy" id="1306933"/>
    <lineage>
        <taxon>Bacteria</taxon>
        <taxon>Pseudomonadati</taxon>
        <taxon>Bacteroidota</taxon>
        <taxon>Flavobacteriia</taxon>
        <taxon>Flavobacteriales</taxon>
        <taxon>Flavobacteriaceae</taxon>
        <taxon>Algibacter</taxon>
    </lineage>
</organism>
<evidence type="ECO:0008006" key="3">
    <source>
        <dbReference type="Google" id="ProtNLM"/>
    </source>
</evidence>
<dbReference type="Proteomes" id="UP001589590">
    <property type="component" value="Unassembled WGS sequence"/>
</dbReference>
<dbReference type="EMBL" id="JBHMFA010000017">
    <property type="protein sequence ID" value="MFB9106542.1"/>
    <property type="molecule type" value="Genomic_DNA"/>
</dbReference>
<name>A0ABV5H3R6_9FLAO</name>
<proteinExistence type="predicted"/>
<reference evidence="1 2" key="1">
    <citation type="submission" date="2024-09" db="EMBL/GenBank/DDBJ databases">
        <authorList>
            <person name="Sun Q."/>
            <person name="Mori K."/>
        </authorList>
    </citation>
    <scope>NUCLEOTIDE SEQUENCE [LARGE SCALE GENOMIC DNA]</scope>
    <source>
        <strain evidence="1 2">CECT 8300</strain>
    </source>
</reference>
<accession>A0ABV5H3R6</accession>
<dbReference type="RefSeq" id="WP_290270598.1">
    <property type="nucleotide sequence ID" value="NZ_JAUFQP010000010.1"/>
</dbReference>
<evidence type="ECO:0000313" key="1">
    <source>
        <dbReference type="EMBL" id="MFB9106542.1"/>
    </source>
</evidence>
<gene>
    <name evidence="1" type="ORF">ACFFU1_16660</name>
</gene>
<keyword evidence="2" id="KW-1185">Reference proteome</keyword>
<comment type="caution">
    <text evidence="1">The sequence shown here is derived from an EMBL/GenBank/DDBJ whole genome shotgun (WGS) entry which is preliminary data.</text>
</comment>
<protein>
    <recommendedName>
        <fullName evidence="3">Lipoprotein</fullName>
    </recommendedName>
</protein>
<sequence>MKNFIQITAIIVFAVLFLNQCKQTADLKKSIISEAEVKADTIEYYKNKLGLEVAQKQAYKLASEKTSVAFNEAKTESAQFEAAAENWKDLYSALKIEVEFKADSVDIPFDEKVDFNFSRAFYKKNDLYTFSGVVNQHGIIVNTLAKATITPFTGEKNTGFLTHEFRTEITSSNASITIPSFDSYNFTGKQKRFGVGVSFGLGFYHKGFFVGPSINYNLIQF</sequence>